<protein>
    <recommendedName>
        <fullName evidence="1">F-box domain-containing protein</fullName>
    </recommendedName>
</protein>
<comment type="caution">
    <text evidence="2">The sequence shown here is derived from an EMBL/GenBank/DDBJ whole genome shotgun (WGS) entry which is preliminary data.</text>
</comment>
<dbReference type="InterPro" id="IPR036047">
    <property type="entry name" value="F-box-like_dom_sf"/>
</dbReference>
<accession>A0AAN6G9P9</accession>
<dbReference type="Pfam" id="PF12937">
    <property type="entry name" value="F-box-like"/>
    <property type="match status" value="1"/>
</dbReference>
<reference evidence="2" key="1">
    <citation type="journal article" date="2023" name="PhytoFront">
        <title>Draft Genome Resources of Seven Strains of Tilletia horrida, Causal Agent of Kernel Smut of Rice.</title>
        <authorList>
            <person name="Khanal S."/>
            <person name="Antony Babu S."/>
            <person name="Zhou X.G."/>
        </authorList>
    </citation>
    <scope>NUCLEOTIDE SEQUENCE</scope>
    <source>
        <strain evidence="2">TX3</strain>
    </source>
</reference>
<keyword evidence="3" id="KW-1185">Reference proteome</keyword>
<evidence type="ECO:0000259" key="1">
    <source>
        <dbReference type="PROSITE" id="PS50181"/>
    </source>
</evidence>
<gene>
    <name evidence="2" type="ORF">OC842_004525</name>
</gene>
<dbReference type="Gene3D" id="1.20.1280.50">
    <property type="match status" value="1"/>
</dbReference>
<feature type="domain" description="F-box" evidence="1">
    <location>
        <begin position="1"/>
        <end position="47"/>
    </location>
</feature>
<organism evidence="2 3">
    <name type="scientific">Tilletia horrida</name>
    <dbReference type="NCBI Taxonomy" id="155126"/>
    <lineage>
        <taxon>Eukaryota</taxon>
        <taxon>Fungi</taxon>
        <taxon>Dikarya</taxon>
        <taxon>Basidiomycota</taxon>
        <taxon>Ustilaginomycotina</taxon>
        <taxon>Exobasidiomycetes</taxon>
        <taxon>Tilletiales</taxon>
        <taxon>Tilletiaceae</taxon>
        <taxon>Tilletia</taxon>
    </lineage>
</organism>
<evidence type="ECO:0000313" key="2">
    <source>
        <dbReference type="EMBL" id="KAK0528533.1"/>
    </source>
</evidence>
<dbReference type="EMBL" id="JAPDMQ010000271">
    <property type="protein sequence ID" value="KAK0528533.1"/>
    <property type="molecule type" value="Genomic_DNA"/>
</dbReference>
<sequence>MDLLKNLPKELALPILLQLDIASLARLRGICREWRDFFSQDGFWRLVAVEHGLCARNSTDELAAVLSSRSPQDWSVTGHFSNVRSFYELCRQWYTAQSAWDGRVQSLPTMTGARTLPTAFRGLDKMRLKVAQIEGRVPVAVMPVRPDLDANGNVLGEDVEDSFHAFGLSQNANQKATFSSVHAEAGHIVITWSSPASVKDSFQIWKTASSNGPRGSADVQLHTHQVLNNKLAHRSAFHFPTFCTMVKSAEGSKVLFYEILPDTTRLASTLKVDHLRNKDEGVYGLDFDDHTLYTYSFHTNAVNAYDRTTNELKWCLGDYVQGDLQADFHSLTMARPRAQGQRPRKFYEAELKKDTFPLEWEQFLNNDEDFEWPFHQVSSMVADVSTDSLILMLKAYIVIVPRCKDRGRVPKDLLPPITTIRLFERGHEQEAYLAQWPLAVSDGRILTFGMDDAFLIDLNPDRSKKPPRASGVSRNELPTLRLFMAKVPRPNKPYDHDSEELPPSAAYLDVTSMFAAMDRVWDLSRKTRSYAEDGLHTVGWNSKIHRVDRGIVHWTLGDDSA</sequence>
<dbReference type="PROSITE" id="PS50181">
    <property type="entry name" value="FBOX"/>
    <property type="match status" value="1"/>
</dbReference>
<dbReference type="SMART" id="SM00256">
    <property type="entry name" value="FBOX"/>
    <property type="match status" value="1"/>
</dbReference>
<dbReference type="SUPFAM" id="SSF81383">
    <property type="entry name" value="F-box domain"/>
    <property type="match status" value="1"/>
</dbReference>
<proteinExistence type="predicted"/>
<dbReference type="InterPro" id="IPR001810">
    <property type="entry name" value="F-box_dom"/>
</dbReference>
<evidence type="ECO:0000313" key="3">
    <source>
        <dbReference type="Proteomes" id="UP001176521"/>
    </source>
</evidence>
<dbReference type="Proteomes" id="UP001176521">
    <property type="component" value="Unassembled WGS sequence"/>
</dbReference>
<name>A0AAN6G9P9_9BASI</name>
<dbReference type="AlphaFoldDB" id="A0AAN6G9P9"/>